<protein>
    <submittedName>
        <fullName evidence="1">Uncharacterized protein</fullName>
    </submittedName>
</protein>
<organism evidence="1 2">
    <name type="scientific">Pseudomonas phage PaMx41</name>
    <dbReference type="NCBI Taxonomy" id="1815976"/>
    <lineage>
        <taxon>Viruses</taxon>
        <taxon>Duplodnaviria</taxon>
        <taxon>Heunggongvirae</taxon>
        <taxon>Uroviricota</taxon>
        <taxon>Caudoviricetes</taxon>
        <taxon>Fredfastierviridae</taxon>
        <taxon>Jamesmcgillvirus</taxon>
        <taxon>Jamesmcgillvirus PaMx41</taxon>
    </lineage>
</organism>
<evidence type="ECO:0000313" key="1">
    <source>
        <dbReference type="EMBL" id="ANA48993.1"/>
    </source>
</evidence>
<name>A0A1C8HQ49_BPPP4</name>
<reference evidence="1 2" key="1">
    <citation type="journal article" date="2016" name="Appl. Environ. Microbiol.">
        <title>Genomic and Transcriptional Mapping of PaMx41, Archetype of a New Lineage of Bacteriophages Infecting Pseudomonas aeruginosa.</title>
        <authorList>
            <person name="Cruz-Plancarte I."/>
            <person name="Cazares A."/>
            <person name="Guarneros G."/>
        </authorList>
    </citation>
    <scope>NUCLEOTIDE SEQUENCE [LARGE SCALE GENOMIC DNA]</scope>
</reference>
<dbReference type="EMBL" id="KU884563">
    <property type="protein sequence ID" value="ANA48993.1"/>
    <property type="molecule type" value="Genomic_DNA"/>
</dbReference>
<accession>A0A1C8HQ49</accession>
<sequence>MSTIISVTLTLASGHSSIRPMQAELLLDSAFDFFELRTLLTENIPDEAFVDLVDLAEDNFNVESSGASLSEIISSHNFDAVSEIHLDAKDEEDNNLGKIVITQKELFEI</sequence>
<keyword evidence="2" id="KW-1185">Reference proteome</keyword>
<gene>
    <name evidence="1" type="ORF">PaMx41_ORF30</name>
</gene>
<proteinExistence type="predicted"/>
<evidence type="ECO:0000313" key="2">
    <source>
        <dbReference type="Proteomes" id="UP000230640"/>
    </source>
</evidence>
<dbReference type="Proteomes" id="UP000230640">
    <property type="component" value="Segment"/>
</dbReference>